<evidence type="ECO:0000313" key="2">
    <source>
        <dbReference type="EMBL" id="PKW17785.1"/>
    </source>
</evidence>
<keyword evidence="3" id="KW-1185">Reference proteome</keyword>
<protein>
    <recommendedName>
        <fullName evidence="1">VOC domain-containing protein</fullName>
    </recommendedName>
</protein>
<dbReference type="InterPro" id="IPR052164">
    <property type="entry name" value="Anthracycline_SecMetBiosynth"/>
</dbReference>
<dbReference type="SUPFAM" id="SSF54593">
    <property type="entry name" value="Glyoxalase/Bleomycin resistance protein/Dihydroxybiphenyl dioxygenase"/>
    <property type="match status" value="2"/>
</dbReference>
<evidence type="ECO:0000259" key="1">
    <source>
        <dbReference type="PROSITE" id="PS51819"/>
    </source>
</evidence>
<proteinExistence type="predicted"/>
<dbReference type="PANTHER" id="PTHR33993">
    <property type="entry name" value="GLYOXALASE-RELATED"/>
    <property type="match status" value="1"/>
</dbReference>
<dbReference type="AlphaFoldDB" id="A0A2N3Y4D0"/>
<sequence length="290" mass="31710">MIMDWAAGGAFVVGTGLDASRGNLLDGTPCWIELVTTNVDKACEFYAGLFGWEYETHHDPRAGLHVIAAHEGFPVASIRDSADGRSQWRLFLAAADSARTAAEAGKLGAQIIVPRSRVPELGVKLVLTSPAGDEFGLLEPDPSWQFDVGLPGTLVWAELVTIKAQTADHFYAELFGYTAEQFGTEHRTGYEVWYLDEDSVLARVSMIREHMSAEARPHWLLYLGVDEEVGTDELVHRVVALDGRIRVDPYDSSLGRVAVLRDPTGARFAIVDPSQASEYGTAGNDDPYDD</sequence>
<dbReference type="Pfam" id="PF18029">
    <property type="entry name" value="Glyoxalase_6"/>
    <property type="match status" value="1"/>
</dbReference>
<feature type="domain" description="VOC" evidence="1">
    <location>
        <begin position="28"/>
        <end position="140"/>
    </location>
</feature>
<organism evidence="2 3">
    <name type="scientific">Saccharopolyspora spinosa</name>
    <dbReference type="NCBI Taxonomy" id="60894"/>
    <lineage>
        <taxon>Bacteria</taxon>
        <taxon>Bacillati</taxon>
        <taxon>Actinomycetota</taxon>
        <taxon>Actinomycetes</taxon>
        <taxon>Pseudonocardiales</taxon>
        <taxon>Pseudonocardiaceae</taxon>
        <taxon>Saccharopolyspora</taxon>
    </lineage>
</organism>
<accession>A0A2N3Y4D0</accession>
<dbReference type="InterPro" id="IPR037523">
    <property type="entry name" value="VOC_core"/>
</dbReference>
<dbReference type="PROSITE" id="PS51819">
    <property type="entry name" value="VOC"/>
    <property type="match status" value="1"/>
</dbReference>
<name>A0A2N3Y4D0_SACSN</name>
<dbReference type="Gene3D" id="3.10.180.10">
    <property type="entry name" value="2,3-Dihydroxybiphenyl 1,2-Dioxygenase, domain 1"/>
    <property type="match status" value="2"/>
</dbReference>
<reference evidence="2" key="1">
    <citation type="submission" date="2017-12" db="EMBL/GenBank/DDBJ databases">
        <title>Sequencing the genomes of 1000 Actinobacteria strains.</title>
        <authorList>
            <person name="Klenk H.-P."/>
        </authorList>
    </citation>
    <scope>NUCLEOTIDE SEQUENCE [LARGE SCALE GENOMIC DNA]</scope>
    <source>
        <strain evidence="2">DSM 44228</strain>
    </source>
</reference>
<dbReference type="RefSeq" id="WP_010311706.1">
    <property type="nucleotide sequence ID" value="NZ_PJNB01000001.1"/>
</dbReference>
<dbReference type="InterPro" id="IPR041581">
    <property type="entry name" value="Glyoxalase_6"/>
</dbReference>
<dbReference type="InterPro" id="IPR029068">
    <property type="entry name" value="Glyas_Bleomycin-R_OHBP_Dase"/>
</dbReference>
<dbReference type="EMBL" id="PJNB01000001">
    <property type="protein sequence ID" value="PKW17785.1"/>
    <property type="molecule type" value="Genomic_DNA"/>
</dbReference>
<dbReference type="PANTHER" id="PTHR33993:SF14">
    <property type="entry name" value="GB|AAF24581.1"/>
    <property type="match status" value="1"/>
</dbReference>
<evidence type="ECO:0000313" key="3">
    <source>
        <dbReference type="Proteomes" id="UP000233786"/>
    </source>
</evidence>
<gene>
    <name evidence="2" type="ORF">A8926_5800</name>
</gene>
<comment type="caution">
    <text evidence="2">The sequence shown here is derived from an EMBL/GenBank/DDBJ whole genome shotgun (WGS) entry which is preliminary data.</text>
</comment>
<dbReference type="Proteomes" id="UP000233786">
    <property type="component" value="Unassembled WGS sequence"/>
</dbReference>
<dbReference type="STRING" id="994479.GCA_000194155_05632"/>